<name>A0A6N2B9T3_SOLCI</name>
<accession>A0A6N2B9T3</accession>
<organism evidence="1">
    <name type="scientific">Solanum chilense</name>
    <name type="common">Tomato</name>
    <name type="synonym">Lycopersicon chilense</name>
    <dbReference type="NCBI Taxonomy" id="4083"/>
    <lineage>
        <taxon>Eukaryota</taxon>
        <taxon>Viridiplantae</taxon>
        <taxon>Streptophyta</taxon>
        <taxon>Embryophyta</taxon>
        <taxon>Tracheophyta</taxon>
        <taxon>Spermatophyta</taxon>
        <taxon>Magnoliopsida</taxon>
        <taxon>eudicotyledons</taxon>
        <taxon>Gunneridae</taxon>
        <taxon>Pentapetalae</taxon>
        <taxon>asterids</taxon>
        <taxon>lamiids</taxon>
        <taxon>Solanales</taxon>
        <taxon>Solanaceae</taxon>
        <taxon>Solanoideae</taxon>
        <taxon>Solaneae</taxon>
        <taxon>Solanum</taxon>
        <taxon>Solanum subgen. Lycopersicon</taxon>
    </lineage>
</organism>
<sequence>MLSKESPAQQSTETLYISKVGFSNQNSSFHFVFLLLFSLRVFTYWSSQLHFLPFWVINIHIRGSSSLQSTNTLCSLVDKDYLLFL</sequence>
<reference evidence="1" key="1">
    <citation type="submission" date="2019-05" db="EMBL/GenBank/DDBJ databases">
        <title>The de novo reference genome and transcriptome assemblies of the wild tomato species Solanum chilense.</title>
        <authorList>
            <person name="Stam R."/>
            <person name="Nosenko T."/>
            <person name="Hoerger A.C."/>
            <person name="Stephan W."/>
            <person name="Seidel M.A."/>
            <person name="Kuhn J.M.M."/>
            <person name="Haberer G."/>
            <person name="Tellier A."/>
        </authorList>
    </citation>
    <scope>NUCLEOTIDE SEQUENCE</scope>
    <source>
        <tissue evidence="1">Mature leaves</tissue>
    </source>
</reference>
<proteinExistence type="predicted"/>
<dbReference type="AlphaFoldDB" id="A0A6N2B9T3"/>
<comment type="caution">
    <text evidence="1">The sequence shown here is derived from an EMBL/GenBank/DDBJ whole genome shotgun (WGS) entry which is preliminary data.</text>
</comment>
<gene>
    <name evidence="1" type="ORF">EJD97_014084</name>
</gene>
<protein>
    <submittedName>
        <fullName evidence="1">Uncharacterized protein</fullName>
    </submittedName>
</protein>
<dbReference type="EMBL" id="RXGB01003621">
    <property type="protein sequence ID" value="TMW91637.1"/>
    <property type="molecule type" value="Genomic_DNA"/>
</dbReference>
<evidence type="ECO:0000313" key="1">
    <source>
        <dbReference type="EMBL" id="TMW91637.1"/>
    </source>
</evidence>
<feature type="non-terminal residue" evidence="1">
    <location>
        <position position="85"/>
    </location>
</feature>